<sequence length="236" mass="26103">MISTAMPSVKLAIYDMDKTITRAPTWTPFLIHTARARAPWRLALLPMAMLASAGYMLKVIDRARLKQITQRLIVGGRIGPEDRQALARAFADTVMEKGILAGALDRIRADRAAGYRLVLATASYRFYAAEIAARLGFDDVVATESRYAPDGDLLPKIEGENCYGHAKLAMIRDWMAAEGIDRANAHIRFYSDHVSDAPALAWADEAFAVNAHDPLKRLAGERGWTCLDWRGGSKRS</sequence>
<dbReference type="Proteomes" id="UP000554342">
    <property type="component" value="Unassembled WGS sequence"/>
</dbReference>
<dbReference type="GO" id="GO:0016787">
    <property type="term" value="F:hydrolase activity"/>
    <property type="evidence" value="ECO:0007669"/>
    <property type="project" value="UniProtKB-KW"/>
</dbReference>
<comment type="caution">
    <text evidence="4">The sequence shown here is derived from an EMBL/GenBank/DDBJ whole genome shotgun (WGS) entry which is preliminary data.</text>
</comment>
<keyword evidence="1" id="KW-0479">Metal-binding</keyword>
<evidence type="ECO:0000256" key="1">
    <source>
        <dbReference type="ARBA" id="ARBA00022723"/>
    </source>
</evidence>
<protein>
    <submittedName>
        <fullName evidence="4">HAD superfamily hydrolase (TIGR01490 family)</fullName>
    </submittedName>
</protein>
<gene>
    <name evidence="4" type="ORF">FHR23_001042</name>
</gene>
<name>A0A840YX41_9SPHN</name>
<dbReference type="AlphaFoldDB" id="A0A840YX41"/>
<evidence type="ECO:0000256" key="2">
    <source>
        <dbReference type="ARBA" id="ARBA00022801"/>
    </source>
</evidence>
<dbReference type="RefSeq" id="WP_345574549.1">
    <property type="nucleotide sequence ID" value="NZ_BAABIF010000004.1"/>
</dbReference>
<dbReference type="GO" id="GO:0046872">
    <property type="term" value="F:metal ion binding"/>
    <property type="evidence" value="ECO:0007669"/>
    <property type="project" value="UniProtKB-KW"/>
</dbReference>
<proteinExistence type="predicted"/>
<keyword evidence="3" id="KW-0460">Magnesium</keyword>
<evidence type="ECO:0000256" key="3">
    <source>
        <dbReference type="ARBA" id="ARBA00022842"/>
    </source>
</evidence>
<dbReference type="PANTHER" id="PTHR43344:SF13">
    <property type="entry name" value="PHOSPHATASE RV3661-RELATED"/>
    <property type="match status" value="1"/>
</dbReference>
<organism evidence="4 5">
    <name type="scientific">Stakelama sediminis</name>
    <dbReference type="NCBI Taxonomy" id="463200"/>
    <lineage>
        <taxon>Bacteria</taxon>
        <taxon>Pseudomonadati</taxon>
        <taxon>Pseudomonadota</taxon>
        <taxon>Alphaproteobacteria</taxon>
        <taxon>Sphingomonadales</taxon>
        <taxon>Sphingomonadaceae</taxon>
        <taxon>Stakelama</taxon>
    </lineage>
</organism>
<dbReference type="SUPFAM" id="SSF56784">
    <property type="entry name" value="HAD-like"/>
    <property type="match status" value="1"/>
</dbReference>
<accession>A0A840YX41</accession>
<evidence type="ECO:0000313" key="4">
    <source>
        <dbReference type="EMBL" id="MBB5718135.1"/>
    </source>
</evidence>
<dbReference type="Pfam" id="PF12710">
    <property type="entry name" value="HAD"/>
    <property type="match status" value="1"/>
</dbReference>
<dbReference type="InterPro" id="IPR023214">
    <property type="entry name" value="HAD_sf"/>
</dbReference>
<keyword evidence="2 4" id="KW-0378">Hydrolase</keyword>
<dbReference type="EMBL" id="JACIJI010000001">
    <property type="protein sequence ID" value="MBB5718135.1"/>
    <property type="molecule type" value="Genomic_DNA"/>
</dbReference>
<reference evidence="4 5" key="1">
    <citation type="submission" date="2020-08" db="EMBL/GenBank/DDBJ databases">
        <title>Genomic Encyclopedia of Type Strains, Phase IV (KMG-IV): sequencing the most valuable type-strain genomes for metagenomic binning, comparative biology and taxonomic classification.</title>
        <authorList>
            <person name="Goeker M."/>
        </authorList>
    </citation>
    <scope>NUCLEOTIDE SEQUENCE [LARGE SCALE GENOMIC DNA]</scope>
    <source>
        <strain evidence="4 5">DSM 27203</strain>
    </source>
</reference>
<evidence type="ECO:0000313" key="5">
    <source>
        <dbReference type="Proteomes" id="UP000554342"/>
    </source>
</evidence>
<dbReference type="PANTHER" id="PTHR43344">
    <property type="entry name" value="PHOSPHOSERINE PHOSPHATASE"/>
    <property type="match status" value="1"/>
</dbReference>
<dbReference type="Gene3D" id="1.20.1440.100">
    <property type="entry name" value="SG protein - dephosphorylation function"/>
    <property type="match status" value="1"/>
</dbReference>
<dbReference type="InterPro" id="IPR050582">
    <property type="entry name" value="HAD-like_SerB"/>
</dbReference>
<dbReference type="InterPro" id="IPR006385">
    <property type="entry name" value="HAD_hydro_SerB1"/>
</dbReference>
<dbReference type="InterPro" id="IPR036412">
    <property type="entry name" value="HAD-like_sf"/>
</dbReference>
<dbReference type="NCBIfam" id="TIGR01490">
    <property type="entry name" value="HAD-SF-IB-hyp1"/>
    <property type="match status" value="1"/>
</dbReference>
<dbReference type="Gene3D" id="3.40.50.1000">
    <property type="entry name" value="HAD superfamily/HAD-like"/>
    <property type="match status" value="1"/>
</dbReference>
<keyword evidence="5" id="KW-1185">Reference proteome</keyword>
<dbReference type="NCBIfam" id="TIGR01488">
    <property type="entry name" value="HAD-SF-IB"/>
    <property type="match status" value="1"/>
</dbReference>